<sequence>MPTAASPAATAPGRLRRLGCAAAIVVLLGSAAMAPYSLPSAFAADGDPGGTTAAPAAEQRVRTAEAASGLAIDLSVEAAAEQSASTTGGDEESPKDALYTLEQFMFSGAVAWGGYKFTFYSEQVLPGPGLQIPGRHVNAAGYVSDEDGYIVLAGDAPKGTVYETPFGYPGKIYDRGTVGNHLDVYIR</sequence>
<reference evidence="1 2" key="1">
    <citation type="submission" date="2022-04" db="EMBL/GenBank/DDBJ databases">
        <title>Leucobacter sp. isolated from rhizosphere of garlic.</title>
        <authorList>
            <person name="Won M."/>
            <person name="Lee C.-M."/>
            <person name="Woen H.-Y."/>
            <person name="Kwon S.-W."/>
        </authorList>
    </citation>
    <scope>NUCLEOTIDE SEQUENCE [LARGE SCALE GENOMIC DNA]</scope>
    <source>
        <strain evidence="1 2">H21R-40</strain>
    </source>
</reference>
<name>A0ABY4FQ48_9MICO</name>
<proteinExistence type="predicted"/>
<dbReference type="EMBL" id="CP095045">
    <property type="protein sequence ID" value="UOQ58410.1"/>
    <property type="molecule type" value="Genomic_DNA"/>
</dbReference>
<evidence type="ECO:0008006" key="3">
    <source>
        <dbReference type="Google" id="ProtNLM"/>
    </source>
</evidence>
<organism evidence="1 2">
    <name type="scientific">Leucobacter allii</name>
    <dbReference type="NCBI Taxonomy" id="2932247"/>
    <lineage>
        <taxon>Bacteria</taxon>
        <taxon>Bacillati</taxon>
        <taxon>Actinomycetota</taxon>
        <taxon>Actinomycetes</taxon>
        <taxon>Micrococcales</taxon>
        <taxon>Microbacteriaceae</taxon>
        <taxon>Leucobacter</taxon>
    </lineage>
</organism>
<dbReference type="RefSeq" id="WP_244729469.1">
    <property type="nucleotide sequence ID" value="NZ_CP095045.1"/>
</dbReference>
<gene>
    <name evidence="1" type="ORF">MUN78_06130</name>
</gene>
<evidence type="ECO:0000313" key="2">
    <source>
        <dbReference type="Proteomes" id="UP000831786"/>
    </source>
</evidence>
<evidence type="ECO:0000313" key="1">
    <source>
        <dbReference type="EMBL" id="UOQ58410.1"/>
    </source>
</evidence>
<keyword evidence="2" id="KW-1185">Reference proteome</keyword>
<dbReference type="Proteomes" id="UP000831786">
    <property type="component" value="Chromosome"/>
</dbReference>
<accession>A0ABY4FQ48</accession>
<protein>
    <recommendedName>
        <fullName evidence="3">3D domain-containing protein</fullName>
    </recommendedName>
</protein>